<organism evidence="1 2">
    <name type="scientific">Acinetobacter shaoyimingii</name>
    <dbReference type="NCBI Taxonomy" id="2715164"/>
    <lineage>
        <taxon>Bacteria</taxon>
        <taxon>Pseudomonadati</taxon>
        <taxon>Pseudomonadota</taxon>
        <taxon>Gammaproteobacteria</taxon>
        <taxon>Moraxellales</taxon>
        <taxon>Moraxellaceae</taxon>
        <taxon>Acinetobacter</taxon>
    </lineage>
</organism>
<name>A0A6G8RVX3_9GAMM</name>
<evidence type="ECO:0000313" key="1">
    <source>
        <dbReference type="EMBL" id="QIO06089.1"/>
    </source>
</evidence>
<dbReference type="EMBL" id="CP049801">
    <property type="protein sequence ID" value="QIO06089.1"/>
    <property type="molecule type" value="Genomic_DNA"/>
</dbReference>
<keyword evidence="2" id="KW-1185">Reference proteome</keyword>
<sequence length="74" mass="8669">MKNLDVTVSEEQYDTMEKMFLADINKNLPSKMTPLKAIEDLSIREWFELSKFLMFKDISLANFAKTIAQDMRGF</sequence>
<dbReference type="KEGG" id="asha:G8E00_09050"/>
<protein>
    <submittedName>
        <fullName evidence="1">Uncharacterized protein</fullName>
    </submittedName>
</protein>
<reference evidence="1 2" key="1">
    <citation type="submission" date="2020-03" db="EMBL/GenBank/DDBJ databases">
        <authorList>
            <person name="Zhu W."/>
        </authorList>
    </citation>
    <scope>NUCLEOTIDE SEQUENCE [LARGE SCALE GENOMIC DNA]</scope>
    <source>
        <strain evidence="1 2">323-1</strain>
    </source>
</reference>
<dbReference type="Proteomes" id="UP000502297">
    <property type="component" value="Chromosome"/>
</dbReference>
<dbReference type="RefSeq" id="WP_166223861.1">
    <property type="nucleotide sequence ID" value="NZ_CP049801.1"/>
</dbReference>
<evidence type="ECO:0000313" key="2">
    <source>
        <dbReference type="Proteomes" id="UP000502297"/>
    </source>
</evidence>
<gene>
    <name evidence="1" type="ORF">G8E00_09050</name>
</gene>
<dbReference type="AlphaFoldDB" id="A0A6G8RVX3"/>
<accession>A0A6G8RVX3</accession>
<proteinExistence type="predicted"/>